<dbReference type="EMBL" id="JACXRZ010000025">
    <property type="protein sequence ID" value="MBD3147006.1"/>
    <property type="molecule type" value="Genomic_DNA"/>
</dbReference>
<dbReference type="Pfam" id="PF13707">
    <property type="entry name" value="RloB"/>
    <property type="match status" value="1"/>
</dbReference>
<sequence>MVFCEGRSSEPDYINGLKRLPHIADNTTLNIQIHPEQGVPITLVRKAVECASDPEIDECWCLFDVEWPRNHPNLAQAIDLARSNGINLAISNPCFELWLILHFDNCGAFMDTDSAERRSRSLDGRPGKSIDPGVYMPLRMNAARCAERLDARHAENRTIFPHDNPSSGMYKFLRNLEGEQKRSRGTGR</sequence>
<evidence type="ECO:0000313" key="2">
    <source>
        <dbReference type="Proteomes" id="UP000653231"/>
    </source>
</evidence>
<dbReference type="InterPro" id="IPR025591">
    <property type="entry name" value="RloB"/>
</dbReference>
<organism evidence="1 2">
    <name type="scientific">Microbispora bryophytorum subsp. camponoti</name>
    <dbReference type="NCBI Taxonomy" id="1677852"/>
    <lineage>
        <taxon>Bacteria</taxon>
        <taxon>Bacillati</taxon>
        <taxon>Actinomycetota</taxon>
        <taxon>Actinomycetes</taxon>
        <taxon>Streptosporangiales</taxon>
        <taxon>Streptosporangiaceae</taxon>
        <taxon>Microbispora</taxon>
    </lineage>
</organism>
<gene>
    <name evidence="1" type="ORF">IEQ31_27980</name>
</gene>
<evidence type="ECO:0000313" key="1">
    <source>
        <dbReference type="EMBL" id="MBD3147006.1"/>
    </source>
</evidence>
<reference evidence="1 2" key="1">
    <citation type="submission" date="2020-09" db="EMBL/GenBank/DDBJ databases">
        <title>Actinomycete isolated from the Camponotus japonicus Mayr.</title>
        <authorList>
            <person name="Gong X."/>
        </authorList>
    </citation>
    <scope>NUCLEOTIDE SEQUENCE [LARGE SCALE GENOMIC DNA]</scope>
    <source>
        <strain evidence="1 2">2C-HV3</strain>
    </source>
</reference>
<protein>
    <submittedName>
        <fullName evidence="1">RloB domain-containing protein</fullName>
    </submittedName>
</protein>
<keyword evidence="2" id="KW-1185">Reference proteome</keyword>
<name>A0ABR8L7V9_9ACTN</name>
<dbReference type="Proteomes" id="UP000653231">
    <property type="component" value="Unassembled WGS sequence"/>
</dbReference>
<comment type="caution">
    <text evidence="1">The sequence shown here is derived from an EMBL/GenBank/DDBJ whole genome shotgun (WGS) entry which is preliminary data.</text>
</comment>
<proteinExistence type="predicted"/>
<accession>A0ABR8L7V9</accession>